<evidence type="ECO:0000313" key="2">
    <source>
        <dbReference type="EMBL" id="SUI72120.1"/>
    </source>
</evidence>
<name>A0A1N7ANH5_9GAMM</name>
<dbReference type="Proteomes" id="UP000255061">
    <property type="component" value="Unassembled WGS sequence"/>
</dbReference>
<keyword evidence="1" id="KW-0175">Coiled coil</keyword>
<protein>
    <recommendedName>
        <fullName evidence="4">Transposase</fullName>
    </recommendedName>
</protein>
<dbReference type="SUPFAM" id="SSF46689">
    <property type="entry name" value="Homeodomain-like"/>
    <property type="match status" value="1"/>
</dbReference>
<accession>A0A380A0I1</accession>
<evidence type="ECO:0000256" key="1">
    <source>
        <dbReference type="SAM" id="Coils"/>
    </source>
</evidence>
<reference evidence="2 3" key="1">
    <citation type="submission" date="2018-06" db="EMBL/GenBank/DDBJ databases">
        <authorList>
            <consortium name="Pathogen Informatics"/>
            <person name="Doyle S."/>
        </authorList>
    </citation>
    <scope>NUCLEOTIDE SEQUENCE [LARGE SCALE GENOMIC DNA]</scope>
    <source>
        <strain evidence="2 3">NCTC10736</strain>
    </source>
</reference>
<organism evidence="2 3">
    <name type="scientific">Shewanella morhuae</name>
    <dbReference type="NCBI Taxonomy" id="365591"/>
    <lineage>
        <taxon>Bacteria</taxon>
        <taxon>Pseudomonadati</taxon>
        <taxon>Pseudomonadota</taxon>
        <taxon>Gammaproteobacteria</taxon>
        <taxon>Alteromonadales</taxon>
        <taxon>Shewanellaceae</taxon>
        <taxon>Shewanella</taxon>
    </lineage>
</organism>
<dbReference type="InterPro" id="IPR009057">
    <property type="entry name" value="Homeodomain-like_sf"/>
</dbReference>
<sequence length="103" mass="11790">MIRKSKVTVSPLQKLEYAKLMVEQGYTNKQIEDMSGAGKSAVSRWKIQYQAELAGKTPENAKAFTEEQRKIQLLEAQLKQAMRDNDILKKAAAFFIRDNQNLK</sequence>
<proteinExistence type="predicted"/>
<evidence type="ECO:0008006" key="4">
    <source>
        <dbReference type="Google" id="ProtNLM"/>
    </source>
</evidence>
<accession>A0A1N7ANH5</accession>
<evidence type="ECO:0000313" key="3">
    <source>
        <dbReference type="Proteomes" id="UP000255061"/>
    </source>
</evidence>
<dbReference type="STRING" id="365591.SAMN05421840_1202"/>
<gene>
    <name evidence="2" type="ORF">NCTC10736_01269</name>
</gene>
<dbReference type="EMBL" id="UGYV01000001">
    <property type="protein sequence ID" value="SUI72120.1"/>
    <property type="molecule type" value="Genomic_DNA"/>
</dbReference>
<feature type="coiled-coil region" evidence="1">
    <location>
        <begin position="64"/>
        <end position="91"/>
    </location>
</feature>
<dbReference type="AlphaFoldDB" id="A0A1N7ANH5"/>